<feature type="coiled-coil region" evidence="1">
    <location>
        <begin position="117"/>
        <end position="161"/>
    </location>
</feature>
<dbReference type="STRING" id="154538.A0A1M2VCA4"/>
<proteinExistence type="predicted"/>
<sequence length="657" mass="74446">MLISCQFQTVLALQGELITKNQDLLAAQSNVNHLQTDFSVLRSEFEQALTRQSQERERMTLLENQIRDEQHKLAATLEAQQRTFQDAERCIEEECTKWEAELERRQSELDERTRRQEASLNTRSAEYNERMKKLEQESALLAKERDLLEKTRNEIEAERLKMHARLRERDLSQQLSVSTTPRSKSSVSVPDPAPAPSSSPAPPPAPAIGPVHTPARALSSSPAPLDPTLGPDNNGSVANFARGIARPPRNDDDDEEEVSSLLHASDADDSMDDDNPAPPPRLRKGKHVHVNSGGSRPPPQGHSASSIIHDDDADVSMHDDEPAPLSRMYKAGNAHVSVDGGKPCKRKNLPEKIDVNVPTPTQRLQYMAILRELFRTEYNLTSDMDWYRFIPATKDEMDEYEREQGVGPCSVTRPYIDPGWRTCRWNKTIFGFVLQDFISQCTSRGMSTDDEGYLYALIVDKCDRGFQTWRKMRPKPGEDIPANIARNAREYTEGLEKARTQANRRNKHGRRVTTTDRCAQQNTAGPLQGNLRTAVATYLQVGGDACMSSEDDCIDRVGTRMRRKKILPWRPEEVNYAMLTTDSMRTRPGVFSNRGAIPTMSIQGFKTSDRSPPRGLPISFYDPQWYDALSEYQKEVLGAIPGGRYNWIFETFRRSRR</sequence>
<evidence type="ECO:0000256" key="2">
    <source>
        <dbReference type="SAM" id="MobiDB-lite"/>
    </source>
</evidence>
<organism evidence="3 4">
    <name type="scientific">Trametes pubescens</name>
    <name type="common">White-rot fungus</name>
    <dbReference type="NCBI Taxonomy" id="154538"/>
    <lineage>
        <taxon>Eukaryota</taxon>
        <taxon>Fungi</taxon>
        <taxon>Dikarya</taxon>
        <taxon>Basidiomycota</taxon>
        <taxon>Agaricomycotina</taxon>
        <taxon>Agaricomycetes</taxon>
        <taxon>Polyporales</taxon>
        <taxon>Polyporaceae</taxon>
        <taxon>Trametes</taxon>
    </lineage>
</organism>
<dbReference type="OMA" id="EWANITA"/>
<dbReference type="OrthoDB" id="2757064at2759"/>
<dbReference type="Proteomes" id="UP000184267">
    <property type="component" value="Unassembled WGS sequence"/>
</dbReference>
<evidence type="ECO:0000256" key="1">
    <source>
        <dbReference type="SAM" id="Coils"/>
    </source>
</evidence>
<comment type="caution">
    <text evidence="3">The sequence shown here is derived from an EMBL/GenBank/DDBJ whole genome shotgun (WGS) entry which is preliminary data.</text>
</comment>
<feature type="region of interest" description="Disordered" evidence="2">
    <location>
        <begin position="166"/>
        <end position="307"/>
    </location>
</feature>
<protein>
    <submittedName>
        <fullName evidence="3">Uncharacterized protein</fullName>
    </submittedName>
</protein>
<dbReference type="EMBL" id="MNAD01001479">
    <property type="protein sequence ID" value="OJT05218.1"/>
    <property type="molecule type" value="Genomic_DNA"/>
</dbReference>
<feature type="compositionally biased region" description="Pro residues" evidence="2">
    <location>
        <begin position="191"/>
        <end position="207"/>
    </location>
</feature>
<evidence type="ECO:0000313" key="4">
    <source>
        <dbReference type="Proteomes" id="UP000184267"/>
    </source>
</evidence>
<keyword evidence="1" id="KW-0175">Coiled coil</keyword>
<accession>A0A1M2VCA4</accession>
<name>A0A1M2VCA4_TRAPU</name>
<reference evidence="3 4" key="1">
    <citation type="submission" date="2016-10" db="EMBL/GenBank/DDBJ databases">
        <title>Genome sequence of the basidiomycete white-rot fungus Trametes pubescens.</title>
        <authorList>
            <person name="Makela M.R."/>
            <person name="Granchi Z."/>
            <person name="Peng M."/>
            <person name="De Vries R.P."/>
            <person name="Grigoriev I."/>
            <person name="Riley R."/>
            <person name="Hilden K."/>
        </authorList>
    </citation>
    <scope>NUCLEOTIDE SEQUENCE [LARGE SCALE GENOMIC DNA]</scope>
    <source>
        <strain evidence="3 4">FBCC735</strain>
    </source>
</reference>
<evidence type="ECO:0000313" key="3">
    <source>
        <dbReference type="EMBL" id="OJT05218.1"/>
    </source>
</evidence>
<feature type="compositionally biased region" description="Polar residues" evidence="2">
    <location>
        <begin position="172"/>
        <end position="184"/>
    </location>
</feature>
<keyword evidence="4" id="KW-1185">Reference proteome</keyword>
<dbReference type="AlphaFoldDB" id="A0A1M2VCA4"/>
<gene>
    <name evidence="3" type="ORF">TRAPUB_3989</name>
</gene>